<keyword evidence="2" id="KW-1185">Reference proteome</keyword>
<gene>
    <name evidence="1" type="ORF">BPAG_LOCUS7372</name>
</gene>
<proteinExistence type="predicted"/>
<reference evidence="1 2" key="2">
    <citation type="submission" date="2018-11" db="EMBL/GenBank/DDBJ databases">
        <authorList>
            <consortium name="Pathogen Informatics"/>
        </authorList>
    </citation>
    <scope>NUCLEOTIDE SEQUENCE [LARGE SCALE GENOMIC DNA]</scope>
</reference>
<dbReference type="EMBL" id="UZAD01008251">
    <property type="protein sequence ID" value="VDN88558.1"/>
    <property type="molecule type" value="Genomic_DNA"/>
</dbReference>
<sequence>MSDKLPEIDDTGTFCFQVGKSKQFISPYQANPFDNCYK</sequence>
<accession>A0A0N4TGS0</accession>
<dbReference type="WBParaSite" id="BPAG_0000740801-mRNA-1">
    <property type="protein sequence ID" value="BPAG_0000740801-mRNA-1"/>
    <property type="gene ID" value="BPAG_0000740801"/>
</dbReference>
<organism evidence="3">
    <name type="scientific">Brugia pahangi</name>
    <name type="common">Filarial nematode worm</name>
    <dbReference type="NCBI Taxonomy" id="6280"/>
    <lineage>
        <taxon>Eukaryota</taxon>
        <taxon>Metazoa</taxon>
        <taxon>Ecdysozoa</taxon>
        <taxon>Nematoda</taxon>
        <taxon>Chromadorea</taxon>
        <taxon>Rhabditida</taxon>
        <taxon>Spirurina</taxon>
        <taxon>Spiruromorpha</taxon>
        <taxon>Filarioidea</taxon>
        <taxon>Onchocercidae</taxon>
        <taxon>Brugia</taxon>
    </lineage>
</organism>
<protein>
    <submittedName>
        <fullName evidence="1 3">Uncharacterized protein</fullName>
    </submittedName>
</protein>
<evidence type="ECO:0000313" key="3">
    <source>
        <dbReference type="WBParaSite" id="BPAG_0000740801-mRNA-1"/>
    </source>
</evidence>
<dbReference type="AlphaFoldDB" id="A0A0N4TGS0"/>
<name>A0A0N4TGS0_BRUPA</name>
<reference evidence="3" key="1">
    <citation type="submission" date="2017-02" db="UniProtKB">
        <authorList>
            <consortium name="WormBaseParasite"/>
        </authorList>
    </citation>
    <scope>IDENTIFICATION</scope>
</reference>
<evidence type="ECO:0000313" key="2">
    <source>
        <dbReference type="Proteomes" id="UP000278627"/>
    </source>
</evidence>
<dbReference type="Proteomes" id="UP000278627">
    <property type="component" value="Unassembled WGS sequence"/>
</dbReference>
<evidence type="ECO:0000313" key="1">
    <source>
        <dbReference type="EMBL" id="VDN88558.1"/>
    </source>
</evidence>